<proteinExistence type="predicted"/>
<keyword evidence="2" id="KW-1185">Reference proteome</keyword>
<accession>A0ABN2Z4S7</accession>
<sequence length="243" mass="26851">MRLASLDVEWTKNRRIKNGNKPFCFSLVWMDLPRRGPVALPASGYGFTSVYVEDPQEVGALMELAGRAVRSALDGADYLVGHQLCADLGVLTAHAAPPPVTEAREAWRRRRTPQDSDPHILDTRYDAGHLLAQASRRLVDVCTELQLDVTQPELRSTSMTALHRRWLEKDDATARERISVLNLRHSLSTAFVAARAAGLATWSRPVNVNRILAHGATGAWPWLNSPTFTALLEEPCPSAPARS</sequence>
<evidence type="ECO:0000313" key="2">
    <source>
        <dbReference type="Proteomes" id="UP001422759"/>
    </source>
</evidence>
<organism evidence="1 2">
    <name type="scientific">Kitasatospora kazusensis</name>
    <dbReference type="NCBI Taxonomy" id="407974"/>
    <lineage>
        <taxon>Bacteria</taxon>
        <taxon>Bacillati</taxon>
        <taxon>Actinomycetota</taxon>
        <taxon>Actinomycetes</taxon>
        <taxon>Kitasatosporales</taxon>
        <taxon>Streptomycetaceae</taxon>
        <taxon>Kitasatospora</taxon>
    </lineage>
</organism>
<gene>
    <name evidence="1" type="ORF">GCM10009760_16520</name>
</gene>
<name>A0ABN2Z4S7_9ACTN</name>
<comment type="caution">
    <text evidence="1">The sequence shown here is derived from an EMBL/GenBank/DDBJ whole genome shotgun (WGS) entry which is preliminary data.</text>
</comment>
<evidence type="ECO:0000313" key="1">
    <source>
        <dbReference type="EMBL" id="GAA2136774.1"/>
    </source>
</evidence>
<protein>
    <submittedName>
        <fullName evidence="1">Uncharacterized protein</fullName>
    </submittedName>
</protein>
<dbReference type="Proteomes" id="UP001422759">
    <property type="component" value="Unassembled WGS sequence"/>
</dbReference>
<dbReference type="EMBL" id="BAAANT010000007">
    <property type="protein sequence ID" value="GAA2136774.1"/>
    <property type="molecule type" value="Genomic_DNA"/>
</dbReference>
<reference evidence="1 2" key="1">
    <citation type="journal article" date="2019" name="Int. J. Syst. Evol. Microbiol.">
        <title>The Global Catalogue of Microorganisms (GCM) 10K type strain sequencing project: providing services to taxonomists for standard genome sequencing and annotation.</title>
        <authorList>
            <consortium name="The Broad Institute Genomics Platform"/>
            <consortium name="The Broad Institute Genome Sequencing Center for Infectious Disease"/>
            <person name="Wu L."/>
            <person name="Ma J."/>
        </authorList>
    </citation>
    <scope>NUCLEOTIDE SEQUENCE [LARGE SCALE GENOMIC DNA]</scope>
    <source>
        <strain evidence="1 2">JCM 14560</strain>
    </source>
</reference>